<evidence type="ECO:0000256" key="1">
    <source>
        <dbReference type="ARBA" id="ARBA00022741"/>
    </source>
</evidence>
<dbReference type="Gene3D" id="1.10.510.10">
    <property type="entry name" value="Transferase(Phosphotransferase) domain 1"/>
    <property type="match status" value="1"/>
</dbReference>
<keyword evidence="1" id="KW-0547">Nucleotide-binding</keyword>
<name>A0A2H3IUX2_WOLCO</name>
<evidence type="ECO:0000259" key="3">
    <source>
        <dbReference type="PROSITE" id="PS50011"/>
    </source>
</evidence>
<protein>
    <recommendedName>
        <fullName evidence="3">Protein kinase domain-containing protein</fullName>
    </recommendedName>
</protein>
<organism evidence="4 5">
    <name type="scientific">Wolfiporia cocos (strain MD-104)</name>
    <name type="common">Brown rot fungus</name>
    <dbReference type="NCBI Taxonomy" id="742152"/>
    <lineage>
        <taxon>Eukaryota</taxon>
        <taxon>Fungi</taxon>
        <taxon>Dikarya</taxon>
        <taxon>Basidiomycota</taxon>
        <taxon>Agaricomycotina</taxon>
        <taxon>Agaricomycetes</taxon>
        <taxon>Polyporales</taxon>
        <taxon>Phaeolaceae</taxon>
        <taxon>Wolfiporia</taxon>
    </lineage>
</organism>
<keyword evidence="5" id="KW-1185">Reference proteome</keyword>
<dbReference type="GO" id="GO:0005524">
    <property type="term" value="F:ATP binding"/>
    <property type="evidence" value="ECO:0007669"/>
    <property type="project" value="UniProtKB-KW"/>
</dbReference>
<dbReference type="EMBL" id="KB467831">
    <property type="protein sequence ID" value="PCH33225.1"/>
    <property type="molecule type" value="Genomic_DNA"/>
</dbReference>
<dbReference type="InterPro" id="IPR011009">
    <property type="entry name" value="Kinase-like_dom_sf"/>
</dbReference>
<dbReference type="InterPro" id="IPR001245">
    <property type="entry name" value="Ser-Thr/Tyr_kinase_cat_dom"/>
</dbReference>
<sequence length="278" mass="31341">MCVALVPPPLCGLEIQPVCATPVPGGVSSIKLFSDDESYSDKSDVEDITFYDDDIGEDVQDDILSESIIGVGTEGYGFEQAGSIEEDEEDLFPSTAAPIDLMRNLLSSEAHIRALKHIDGIDVEPFIDLLDLAVATFGPSDHQVYQRSYYLLKKICTKHRRLPRSYYLSSKNATWETYPCAGGRYGWVFKGEFEKQHVALKAIGQFNRRLQFKLEPALIKETLIWKQLRHPNILPFLGVIVDDDHTICYIVSPWMSKGNLTKYLAQRPNADRLALIRQ</sequence>
<dbReference type="InterPro" id="IPR051681">
    <property type="entry name" value="Ser/Thr_Kinases-Pseudokinases"/>
</dbReference>
<dbReference type="Proteomes" id="UP000218811">
    <property type="component" value="Unassembled WGS sequence"/>
</dbReference>
<evidence type="ECO:0000256" key="2">
    <source>
        <dbReference type="ARBA" id="ARBA00022840"/>
    </source>
</evidence>
<dbReference type="OrthoDB" id="193860at2759"/>
<dbReference type="SUPFAM" id="SSF56112">
    <property type="entry name" value="Protein kinase-like (PK-like)"/>
    <property type="match status" value="1"/>
</dbReference>
<proteinExistence type="predicted"/>
<accession>A0A2H3IUX2</accession>
<dbReference type="PANTHER" id="PTHR44329:SF298">
    <property type="entry name" value="MIXED LINEAGE KINASE DOMAIN-LIKE PROTEIN"/>
    <property type="match status" value="1"/>
</dbReference>
<evidence type="ECO:0000313" key="4">
    <source>
        <dbReference type="EMBL" id="PCH33225.1"/>
    </source>
</evidence>
<reference evidence="4 5" key="1">
    <citation type="journal article" date="2012" name="Science">
        <title>The Paleozoic origin of enzymatic lignin decomposition reconstructed from 31 fungal genomes.</title>
        <authorList>
            <person name="Floudas D."/>
            <person name="Binder M."/>
            <person name="Riley R."/>
            <person name="Barry K."/>
            <person name="Blanchette R.A."/>
            <person name="Henrissat B."/>
            <person name="Martinez A.T."/>
            <person name="Otillar R."/>
            <person name="Spatafora J.W."/>
            <person name="Yadav J.S."/>
            <person name="Aerts A."/>
            <person name="Benoit I."/>
            <person name="Boyd A."/>
            <person name="Carlson A."/>
            <person name="Copeland A."/>
            <person name="Coutinho P.M."/>
            <person name="de Vries R.P."/>
            <person name="Ferreira P."/>
            <person name="Findley K."/>
            <person name="Foster B."/>
            <person name="Gaskell J."/>
            <person name="Glotzer D."/>
            <person name="Gorecki P."/>
            <person name="Heitman J."/>
            <person name="Hesse C."/>
            <person name="Hori C."/>
            <person name="Igarashi K."/>
            <person name="Jurgens J.A."/>
            <person name="Kallen N."/>
            <person name="Kersten P."/>
            <person name="Kohler A."/>
            <person name="Kuees U."/>
            <person name="Kumar T.K.A."/>
            <person name="Kuo A."/>
            <person name="LaButti K."/>
            <person name="Larrondo L.F."/>
            <person name="Lindquist E."/>
            <person name="Ling A."/>
            <person name="Lombard V."/>
            <person name="Lucas S."/>
            <person name="Lundell T."/>
            <person name="Martin R."/>
            <person name="McLaughlin D.J."/>
            <person name="Morgenstern I."/>
            <person name="Morin E."/>
            <person name="Murat C."/>
            <person name="Nagy L.G."/>
            <person name="Nolan M."/>
            <person name="Ohm R.A."/>
            <person name="Patyshakuliyeva A."/>
            <person name="Rokas A."/>
            <person name="Ruiz-Duenas F.J."/>
            <person name="Sabat G."/>
            <person name="Salamov A."/>
            <person name="Samejima M."/>
            <person name="Schmutz J."/>
            <person name="Slot J.C."/>
            <person name="St John F."/>
            <person name="Stenlid J."/>
            <person name="Sun H."/>
            <person name="Sun S."/>
            <person name="Syed K."/>
            <person name="Tsang A."/>
            <person name="Wiebenga A."/>
            <person name="Young D."/>
            <person name="Pisabarro A."/>
            <person name="Eastwood D.C."/>
            <person name="Martin F."/>
            <person name="Cullen D."/>
            <person name="Grigoriev I.V."/>
            <person name="Hibbett D.S."/>
        </authorList>
    </citation>
    <scope>NUCLEOTIDE SEQUENCE [LARGE SCALE GENOMIC DNA]</scope>
    <source>
        <strain evidence="4 5">MD-104</strain>
    </source>
</reference>
<evidence type="ECO:0000313" key="5">
    <source>
        <dbReference type="Proteomes" id="UP000218811"/>
    </source>
</evidence>
<dbReference type="PROSITE" id="PS50011">
    <property type="entry name" value="PROTEIN_KINASE_DOM"/>
    <property type="match status" value="1"/>
</dbReference>
<dbReference type="PANTHER" id="PTHR44329">
    <property type="entry name" value="SERINE/THREONINE-PROTEIN KINASE TNNI3K-RELATED"/>
    <property type="match status" value="1"/>
</dbReference>
<dbReference type="STRING" id="742152.A0A2H3IUX2"/>
<dbReference type="Pfam" id="PF07714">
    <property type="entry name" value="PK_Tyr_Ser-Thr"/>
    <property type="match status" value="1"/>
</dbReference>
<dbReference type="GO" id="GO:0004674">
    <property type="term" value="F:protein serine/threonine kinase activity"/>
    <property type="evidence" value="ECO:0007669"/>
    <property type="project" value="TreeGrafter"/>
</dbReference>
<keyword evidence="2" id="KW-0067">ATP-binding</keyword>
<feature type="domain" description="Protein kinase" evidence="3">
    <location>
        <begin position="174"/>
        <end position="278"/>
    </location>
</feature>
<gene>
    <name evidence="4" type="ORF">WOLCODRAFT_159920</name>
</gene>
<dbReference type="AlphaFoldDB" id="A0A2H3IUX2"/>
<dbReference type="InterPro" id="IPR000719">
    <property type="entry name" value="Prot_kinase_dom"/>
</dbReference>